<dbReference type="PANTHER" id="PTHR11731:SF193">
    <property type="entry name" value="DIPEPTIDYL PEPTIDASE 9"/>
    <property type="match status" value="1"/>
</dbReference>
<dbReference type="SUPFAM" id="SSF82171">
    <property type="entry name" value="DPP6 N-terminal domain-like"/>
    <property type="match status" value="1"/>
</dbReference>
<feature type="region of interest" description="Disordered" evidence="1">
    <location>
        <begin position="60"/>
        <end position="86"/>
    </location>
</feature>
<reference evidence="4 5" key="1">
    <citation type="submission" date="2016-10" db="EMBL/GenBank/DDBJ databases">
        <authorList>
            <person name="de Groot N.N."/>
        </authorList>
    </citation>
    <scope>NUCLEOTIDE SEQUENCE [LARGE SCALE GENOMIC DNA]</scope>
    <source>
        <strain evidence="4 5">CGMCC 4.3519</strain>
    </source>
</reference>
<organism evidence="4 5">
    <name type="scientific">Streptomyces radiopugnans</name>
    <dbReference type="NCBI Taxonomy" id="403935"/>
    <lineage>
        <taxon>Bacteria</taxon>
        <taxon>Bacillati</taxon>
        <taxon>Actinomycetota</taxon>
        <taxon>Actinomycetes</taxon>
        <taxon>Kitasatosporales</taxon>
        <taxon>Streptomycetaceae</taxon>
        <taxon>Streptomyces</taxon>
    </lineage>
</organism>
<dbReference type="Gene3D" id="2.140.10.30">
    <property type="entry name" value="Dipeptidylpeptidase IV, N-terminal domain"/>
    <property type="match status" value="1"/>
</dbReference>
<dbReference type="InterPro" id="IPR002469">
    <property type="entry name" value="Peptidase_S9B_N"/>
</dbReference>
<dbReference type="SUPFAM" id="SSF53474">
    <property type="entry name" value="alpha/beta-Hydrolases"/>
    <property type="match status" value="1"/>
</dbReference>
<dbReference type="STRING" id="403935.SAMN05216481_104377"/>
<dbReference type="PANTHER" id="PTHR11731">
    <property type="entry name" value="PROTEASE FAMILY S9B,C DIPEPTIDYL-PEPTIDASE IV-RELATED"/>
    <property type="match status" value="1"/>
</dbReference>
<dbReference type="InterPro" id="IPR050278">
    <property type="entry name" value="Serine_Prot_S9B/DPPIV"/>
</dbReference>
<dbReference type="AlphaFoldDB" id="A0A1H9DZY5"/>
<feature type="compositionally biased region" description="Basic and acidic residues" evidence="1">
    <location>
        <begin position="64"/>
        <end position="86"/>
    </location>
</feature>
<feature type="domain" description="Dipeptidylpeptidase IV N-terminal" evidence="3">
    <location>
        <begin position="109"/>
        <end position="391"/>
    </location>
</feature>
<dbReference type="GO" id="GO:0008236">
    <property type="term" value="F:serine-type peptidase activity"/>
    <property type="evidence" value="ECO:0007669"/>
    <property type="project" value="InterPro"/>
</dbReference>
<dbReference type="InterPro" id="IPR029058">
    <property type="entry name" value="AB_hydrolase_fold"/>
</dbReference>
<protein>
    <submittedName>
        <fullName evidence="4">Dipeptidyl-peptidase-4</fullName>
    </submittedName>
</protein>
<evidence type="ECO:0000313" key="4">
    <source>
        <dbReference type="EMBL" id="SEQ19060.1"/>
    </source>
</evidence>
<keyword evidence="5" id="KW-1185">Reference proteome</keyword>
<proteinExistence type="predicted"/>
<dbReference type="Pfam" id="PF00326">
    <property type="entry name" value="Peptidase_S9"/>
    <property type="match status" value="1"/>
</dbReference>
<dbReference type="InterPro" id="IPR001375">
    <property type="entry name" value="Peptidase_S9_cat"/>
</dbReference>
<evidence type="ECO:0000256" key="1">
    <source>
        <dbReference type="SAM" id="MobiDB-lite"/>
    </source>
</evidence>
<gene>
    <name evidence="4" type="ORF">SAMN05216481_104377</name>
</gene>
<dbReference type="GO" id="GO:0008239">
    <property type="term" value="F:dipeptidyl-peptidase activity"/>
    <property type="evidence" value="ECO:0007669"/>
    <property type="project" value="TreeGrafter"/>
</dbReference>
<evidence type="ECO:0000259" key="2">
    <source>
        <dbReference type="Pfam" id="PF00326"/>
    </source>
</evidence>
<evidence type="ECO:0000313" key="5">
    <source>
        <dbReference type="Proteomes" id="UP000199055"/>
    </source>
</evidence>
<dbReference type="Pfam" id="PF00930">
    <property type="entry name" value="DPPIV_N"/>
    <property type="match status" value="1"/>
</dbReference>
<dbReference type="Pfam" id="PF07676">
    <property type="entry name" value="PD40"/>
    <property type="match status" value="1"/>
</dbReference>
<sequence length="705" mass="75305">MNASGFPRQFARTRRFSLGVPRQPAVSPDGARVLFVRTGGGDDPVGRLWSWEDGEERLLAAPHGADDGARPVPPEERTRRERARERSTGVVAYAADRELRRAVYALGGALWAVDTGGGAPFPVPAAGPVVDPRPSPDGELIAYVTGGALHVVGFGDGGDRCLAAPEGPQVTYGLTDHVSAESMGRLRGHWWAPDGRALLAARVDTSAVRRRWVCDPARPELPPRPMAYPAAGTPNADVSLHLLSLDGGRTEVVWDRAAFEYVVAADWDAHGPLVTVQSRDQRVLRVLAVDPATGATHVLHEQRDRHWVELVPGAPCRTGSGLLVRAEESAGTRRLRVGDTLTPAGLQVTGVLGTEGEEVLFTGCEDPAGEHVWAVGPGSDCRRVSDGPGVHSAAAAGGTLVLDSLAPDGHTVTVRRGGTVVGGIASLAEEPVVTPRPLFLVHGDRRLRSALFLPSGYDPRAPDARPLPVLLSPYSGPGMRLVVRARTWWACVAQWFAEQGFAVLVTDGRGTPGRGPAWEKEVRGDQLTPVLEDQIDALRAAVAERPYLDPGRVAIRGWSFGGTLAAAAVLRRPEVFHAAVAGAAPTDQRLYDTHWKERYLGHPDREPENYDRSSLLRDAHRLRRPLLLVHGTTDDNVAFAHTLRLSAALLAAGREHSVLPLSGAGHGGGDGTTAERLLGFELGFLRDALGFGSASGPGRRFREDA</sequence>
<dbReference type="GO" id="GO:0006508">
    <property type="term" value="P:proteolysis"/>
    <property type="evidence" value="ECO:0007669"/>
    <property type="project" value="InterPro"/>
</dbReference>
<dbReference type="InterPro" id="IPR011659">
    <property type="entry name" value="WD40"/>
</dbReference>
<dbReference type="Proteomes" id="UP000199055">
    <property type="component" value="Unassembled WGS sequence"/>
</dbReference>
<dbReference type="EMBL" id="FOET01000004">
    <property type="protein sequence ID" value="SEQ19060.1"/>
    <property type="molecule type" value="Genomic_DNA"/>
</dbReference>
<feature type="domain" description="Peptidase S9 prolyl oligopeptidase catalytic" evidence="2">
    <location>
        <begin position="493"/>
        <end position="690"/>
    </location>
</feature>
<name>A0A1H9DZY5_9ACTN</name>
<evidence type="ECO:0000259" key="3">
    <source>
        <dbReference type="Pfam" id="PF00930"/>
    </source>
</evidence>
<dbReference type="Gene3D" id="3.40.50.1820">
    <property type="entry name" value="alpha/beta hydrolase"/>
    <property type="match status" value="1"/>
</dbReference>
<dbReference type="RefSeq" id="WP_093658491.1">
    <property type="nucleotide sequence ID" value="NZ_FOET01000004.1"/>
</dbReference>
<accession>A0A1H9DZY5</accession>